<dbReference type="Pfam" id="PF00263">
    <property type="entry name" value="Secretin"/>
    <property type="match status" value="1"/>
</dbReference>
<dbReference type="EMBL" id="QJRX01000004">
    <property type="protein sequence ID" value="PYC25950.1"/>
    <property type="molecule type" value="Genomic_DNA"/>
</dbReference>
<comment type="similarity">
    <text evidence="1">Belongs to the bacterial secretin family.</text>
</comment>
<organism evidence="5 6">
    <name type="scientific">Aquipseudomonas alcaligenes</name>
    <name type="common">Pseudomonas alcaligenes</name>
    <dbReference type="NCBI Taxonomy" id="43263"/>
    <lineage>
        <taxon>Bacteria</taxon>
        <taxon>Pseudomonadati</taxon>
        <taxon>Pseudomonadota</taxon>
        <taxon>Gammaproteobacteria</taxon>
        <taxon>Pseudomonadales</taxon>
        <taxon>Pseudomonadaceae</taxon>
        <taxon>Aquipseudomonas</taxon>
    </lineage>
</organism>
<dbReference type="PRINTS" id="PR00811">
    <property type="entry name" value="BCTERIALGSPD"/>
</dbReference>
<dbReference type="Pfam" id="PF13629">
    <property type="entry name" value="T2SS-T3SS_pil_N"/>
    <property type="match status" value="1"/>
</dbReference>
<keyword evidence="2" id="KW-0732">Signal</keyword>
<dbReference type="OrthoDB" id="9775455at2"/>
<dbReference type="RefSeq" id="WP_110682298.1">
    <property type="nucleotide sequence ID" value="NZ_CP154874.1"/>
</dbReference>
<sequence>MKVRFLLLCVGMLAAPLAMAESLPAQLTLYKGDVRVIEAPGIERLAVGNVELLGATLLKNQEMVLTAEAEGETTVQAWFADGSREQMGVVVVKANGYRQIGELRALLGDIPGLKIRTVGRQVVMEGRLHSQDLQRVKDAVKFYDNVLVLAEEQNGAATKSDSGLMLEEVRAMLGQIPGISIKTVGRQIVVDGDLNEIDMERIKLLQERYPDMLVLAQPMSQFVAPMIYFDVRITEFAKDDVEELGINWSTSINGPSFVFSSDQRTNPYFRGQFPSDSGTFDDLNEAVGNTGTNGYWGIATEITSRINMLEKNGSALTLASPRLSARSGGQAELTVGGEVPVVTSSINGPSVEYKEFGIILNIAPQIYGNDRVAAKVMAEISQLDKANQVGDYPAFKTRRTDNEVQLRVGETLVLSGLVNKDSQQTYEGIKWLQDIPVLGPFFRNKSFKGTQTELVIFITPELMTGPTATVNQRELDRAERMLGDFEKSVKKGLLD</sequence>
<evidence type="ECO:0000256" key="2">
    <source>
        <dbReference type="SAM" id="SignalP"/>
    </source>
</evidence>
<protein>
    <submittedName>
        <fullName evidence="5">Uncharacterized protein</fullName>
    </submittedName>
</protein>
<evidence type="ECO:0000259" key="3">
    <source>
        <dbReference type="Pfam" id="PF00263"/>
    </source>
</evidence>
<accession>A0A2V4LMA0</accession>
<evidence type="ECO:0000313" key="5">
    <source>
        <dbReference type="EMBL" id="PYC25950.1"/>
    </source>
</evidence>
<dbReference type="GO" id="GO:0009306">
    <property type="term" value="P:protein secretion"/>
    <property type="evidence" value="ECO:0007669"/>
    <property type="project" value="InterPro"/>
</dbReference>
<evidence type="ECO:0000313" key="6">
    <source>
        <dbReference type="Proteomes" id="UP000248146"/>
    </source>
</evidence>
<proteinExistence type="inferred from homology"/>
<reference evidence="5 6" key="1">
    <citation type="submission" date="2018-06" db="EMBL/GenBank/DDBJ databases">
        <title>Pseudomonas diversity within urban Lake Michigan freshwaters.</title>
        <authorList>
            <person name="Batrich M."/>
            <person name="Hatzopoulos T."/>
            <person name="Putonti C."/>
        </authorList>
    </citation>
    <scope>NUCLEOTIDE SEQUENCE [LARGE SCALE GENOMIC DNA]</scope>
    <source>
        <strain evidence="5 6">MB-090714</strain>
    </source>
</reference>
<dbReference type="InterPro" id="IPR050810">
    <property type="entry name" value="Bact_Secretion_Sys_Channel"/>
</dbReference>
<dbReference type="PANTHER" id="PTHR30332:SF17">
    <property type="entry name" value="TYPE IV PILIATION SYSTEM PROTEIN DR_0774-RELATED"/>
    <property type="match status" value="1"/>
</dbReference>
<feature type="chain" id="PRO_5015938899" evidence="2">
    <location>
        <begin position="21"/>
        <end position="495"/>
    </location>
</feature>
<dbReference type="AlphaFoldDB" id="A0A2V4LMA0"/>
<name>A0A2V4LMA0_AQUAC</name>
<dbReference type="PANTHER" id="PTHR30332">
    <property type="entry name" value="PROBABLE GENERAL SECRETION PATHWAY PROTEIN D"/>
    <property type="match status" value="1"/>
</dbReference>
<comment type="caution">
    <text evidence="5">The sequence shown here is derived from an EMBL/GenBank/DDBJ whole genome shotgun (WGS) entry which is preliminary data.</text>
</comment>
<dbReference type="InterPro" id="IPR032789">
    <property type="entry name" value="T2SS-T3SS_pil_N"/>
</dbReference>
<gene>
    <name evidence="5" type="ORF">DMO17_09800</name>
</gene>
<evidence type="ECO:0000259" key="4">
    <source>
        <dbReference type="Pfam" id="PF13629"/>
    </source>
</evidence>
<dbReference type="InterPro" id="IPR004846">
    <property type="entry name" value="T2SS/T3SS_dom"/>
</dbReference>
<dbReference type="GO" id="GO:0015627">
    <property type="term" value="C:type II protein secretion system complex"/>
    <property type="evidence" value="ECO:0007669"/>
    <property type="project" value="TreeGrafter"/>
</dbReference>
<evidence type="ECO:0000256" key="1">
    <source>
        <dbReference type="RuleBase" id="RU004003"/>
    </source>
</evidence>
<feature type="signal peptide" evidence="2">
    <location>
        <begin position="1"/>
        <end position="20"/>
    </location>
</feature>
<dbReference type="Proteomes" id="UP000248146">
    <property type="component" value="Unassembled WGS sequence"/>
</dbReference>
<feature type="domain" description="Type II/III secretion system secretin-like" evidence="3">
    <location>
        <begin position="309"/>
        <end position="463"/>
    </location>
</feature>
<dbReference type="InterPro" id="IPR001775">
    <property type="entry name" value="GspD/PilQ"/>
</dbReference>
<feature type="domain" description="Pilus formation protein N-terminal" evidence="4">
    <location>
        <begin position="25"/>
        <end position="91"/>
    </location>
</feature>